<dbReference type="InParanoid" id="A0A2K1JL61"/>
<sequence length="179" mass="20319">MLLSRTPKKVHSSSSQEAYKYFSRKVEETDTSEVFPYIPEKVLSKEKIKYVVSRTVNRNMLVAIELLKQLKNNNNIRNISSADFEALIAKPLDKFLDGRVIKKQQERLNPFDTPRDITDSFVRLDSTAAPVLSRSFRILRRNVVIVDHVGPGHCVEVSNCFEALGCAAITSLHVSRSKL</sequence>
<dbReference type="AlphaFoldDB" id="A0A2K1JL61"/>
<reference evidence="1 3" key="1">
    <citation type="journal article" date="2008" name="Science">
        <title>The Physcomitrella genome reveals evolutionary insights into the conquest of land by plants.</title>
        <authorList>
            <person name="Rensing S."/>
            <person name="Lang D."/>
            <person name="Zimmer A."/>
            <person name="Terry A."/>
            <person name="Salamov A."/>
            <person name="Shapiro H."/>
            <person name="Nishiyama T."/>
            <person name="Perroud P.-F."/>
            <person name="Lindquist E."/>
            <person name="Kamisugi Y."/>
            <person name="Tanahashi T."/>
            <person name="Sakakibara K."/>
            <person name="Fujita T."/>
            <person name="Oishi K."/>
            <person name="Shin-I T."/>
            <person name="Kuroki Y."/>
            <person name="Toyoda A."/>
            <person name="Suzuki Y."/>
            <person name="Hashimoto A."/>
            <person name="Yamaguchi K."/>
            <person name="Sugano A."/>
            <person name="Kohara Y."/>
            <person name="Fujiyama A."/>
            <person name="Anterola A."/>
            <person name="Aoki S."/>
            <person name="Ashton N."/>
            <person name="Barbazuk W.B."/>
            <person name="Barker E."/>
            <person name="Bennetzen J."/>
            <person name="Bezanilla M."/>
            <person name="Blankenship R."/>
            <person name="Cho S.H."/>
            <person name="Dutcher S."/>
            <person name="Estelle M."/>
            <person name="Fawcett J.A."/>
            <person name="Gundlach H."/>
            <person name="Hanada K."/>
            <person name="Heyl A."/>
            <person name="Hicks K.A."/>
            <person name="Hugh J."/>
            <person name="Lohr M."/>
            <person name="Mayer K."/>
            <person name="Melkozernov A."/>
            <person name="Murata T."/>
            <person name="Nelson D."/>
            <person name="Pils B."/>
            <person name="Prigge M."/>
            <person name="Reiss B."/>
            <person name="Renner T."/>
            <person name="Rombauts S."/>
            <person name="Rushton P."/>
            <person name="Sanderfoot A."/>
            <person name="Schween G."/>
            <person name="Shiu S.-H."/>
            <person name="Stueber K."/>
            <person name="Theodoulou F.L."/>
            <person name="Tu H."/>
            <person name="Van de Peer Y."/>
            <person name="Verrier P.J."/>
            <person name="Waters E."/>
            <person name="Wood A."/>
            <person name="Yang L."/>
            <person name="Cove D."/>
            <person name="Cuming A."/>
            <person name="Hasebe M."/>
            <person name="Lucas S."/>
            <person name="Mishler D.B."/>
            <person name="Reski R."/>
            <person name="Grigoriev I."/>
            <person name="Quatrano R.S."/>
            <person name="Boore J.L."/>
        </authorList>
    </citation>
    <scope>NUCLEOTIDE SEQUENCE [LARGE SCALE GENOMIC DNA]</scope>
    <source>
        <strain evidence="2 3">cv. Gransden 2004</strain>
    </source>
</reference>
<evidence type="ECO:0000313" key="3">
    <source>
        <dbReference type="Proteomes" id="UP000006727"/>
    </source>
</evidence>
<reference evidence="2" key="3">
    <citation type="submission" date="2020-12" db="UniProtKB">
        <authorList>
            <consortium name="EnsemblPlants"/>
        </authorList>
    </citation>
    <scope>IDENTIFICATION</scope>
</reference>
<evidence type="ECO:0000313" key="1">
    <source>
        <dbReference type="EMBL" id="PNR42261.1"/>
    </source>
</evidence>
<reference evidence="1 3" key="2">
    <citation type="journal article" date="2018" name="Plant J.">
        <title>The Physcomitrella patens chromosome-scale assembly reveals moss genome structure and evolution.</title>
        <authorList>
            <person name="Lang D."/>
            <person name="Ullrich K.K."/>
            <person name="Murat F."/>
            <person name="Fuchs J."/>
            <person name="Jenkins J."/>
            <person name="Haas F.B."/>
            <person name="Piednoel M."/>
            <person name="Gundlach H."/>
            <person name="Van Bel M."/>
            <person name="Meyberg R."/>
            <person name="Vives C."/>
            <person name="Morata J."/>
            <person name="Symeonidi A."/>
            <person name="Hiss M."/>
            <person name="Muchero W."/>
            <person name="Kamisugi Y."/>
            <person name="Saleh O."/>
            <person name="Blanc G."/>
            <person name="Decker E.L."/>
            <person name="van Gessel N."/>
            <person name="Grimwood J."/>
            <person name="Hayes R.D."/>
            <person name="Graham S.W."/>
            <person name="Gunter L.E."/>
            <person name="McDaniel S.F."/>
            <person name="Hoernstein S.N.W."/>
            <person name="Larsson A."/>
            <person name="Li F.W."/>
            <person name="Perroud P.F."/>
            <person name="Phillips J."/>
            <person name="Ranjan P."/>
            <person name="Rokshar D.S."/>
            <person name="Rothfels C.J."/>
            <person name="Schneider L."/>
            <person name="Shu S."/>
            <person name="Stevenson D.W."/>
            <person name="Thummler F."/>
            <person name="Tillich M."/>
            <person name="Villarreal Aguilar J.C."/>
            <person name="Widiez T."/>
            <person name="Wong G.K."/>
            <person name="Wymore A."/>
            <person name="Zhang Y."/>
            <person name="Zimmer A.D."/>
            <person name="Quatrano R.S."/>
            <person name="Mayer K.F.X."/>
            <person name="Goodstein D."/>
            <person name="Casacuberta J.M."/>
            <person name="Vandepoele K."/>
            <person name="Reski R."/>
            <person name="Cuming A.C."/>
            <person name="Tuskan G.A."/>
            <person name="Maumus F."/>
            <person name="Salse J."/>
            <person name="Schmutz J."/>
            <person name="Rensing S.A."/>
        </authorList>
    </citation>
    <scope>NUCLEOTIDE SEQUENCE [LARGE SCALE GENOMIC DNA]</scope>
    <source>
        <strain evidence="2 3">cv. Gransden 2004</strain>
    </source>
</reference>
<dbReference type="PaxDb" id="3218-PP1S52_194V6.1"/>
<keyword evidence="3" id="KW-1185">Reference proteome</keyword>
<proteinExistence type="predicted"/>
<dbReference type="Proteomes" id="UP000006727">
    <property type="component" value="Chromosome 13"/>
</dbReference>
<dbReference type="Gramene" id="Pp3c13_7500V3.1">
    <property type="protein sequence ID" value="Pp3c13_7500V3.1"/>
    <property type="gene ID" value="Pp3c13_7500"/>
</dbReference>
<protein>
    <submittedName>
        <fullName evidence="1 2">Uncharacterized protein</fullName>
    </submittedName>
</protein>
<accession>A0A2K1JL61</accession>
<organism evidence="1">
    <name type="scientific">Physcomitrium patens</name>
    <name type="common">Spreading-leaved earth moss</name>
    <name type="synonym">Physcomitrella patens</name>
    <dbReference type="NCBI Taxonomy" id="3218"/>
    <lineage>
        <taxon>Eukaryota</taxon>
        <taxon>Viridiplantae</taxon>
        <taxon>Streptophyta</taxon>
        <taxon>Embryophyta</taxon>
        <taxon>Bryophyta</taxon>
        <taxon>Bryophytina</taxon>
        <taxon>Bryopsida</taxon>
        <taxon>Funariidae</taxon>
        <taxon>Funariales</taxon>
        <taxon>Funariaceae</taxon>
        <taxon>Physcomitrium</taxon>
    </lineage>
</organism>
<dbReference type="EnsemblPlants" id="Pp3c13_7500V3.1">
    <property type="protein sequence ID" value="Pp3c13_7500V3.1"/>
    <property type="gene ID" value="Pp3c13_7500"/>
</dbReference>
<dbReference type="EMBL" id="ABEU02000013">
    <property type="protein sequence ID" value="PNR42261.1"/>
    <property type="molecule type" value="Genomic_DNA"/>
</dbReference>
<evidence type="ECO:0000313" key="2">
    <source>
        <dbReference type="EnsemblPlants" id="Pp3c13_7500V3.1"/>
    </source>
</evidence>
<name>A0A2K1JL61_PHYPA</name>
<gene>
    <name evidence="1" type="ORF">PHYPA_017090</name>
</gene>